<dbReference type="InterPro" id="IPR029063">
    <property type="entry name" value="SAM-dependent_MTases_sf"/>
</dbReference>
<dbReference type="CDD" id="cd02440">
    <property type="entry name" value="AdoMet_MTases"/>
    <property type="match status" value="1"/>
</dbReference>
<feature type="domain" description="Methyltransferase type 11" evidence="1">
    <location>
        <begin position="49"/>
        <end position="154"/>
    </location>
</feature>
<dbReference type="EMBL" id="CP133772">
    <property type="protein sequence ID" value="WYX99886.1"/>
    <property type="molecule type" value="Genomic_DNA"/>
</dbReference>
<gene>
    <name evidence="2" type="ORF">OXIME_000431</name>
</gene>
<protein>
    <submittedName>
        <fullName evidence="2">Class I SAM-dependent methyltransferase</fullName>
    </submittedName>
</protein>
<dbReference type="InterPro" id="IPR013216">
    <property type="entry name" value="Methyltransf_11"/>
</dbReference>
<keyword evidence="3" id="KW-1185">Reference proteome</keyword>
<reference evidence="2 3" key="1">
    <citation type="submission" date="2023-09" db="EMBL/GenBank/DDBJ databases">
        <authorList>
            <person name="Golyshina O.V."/>
            <person name="Lunev E.A."/>
            <person name="Bargiela R."/>
            <person name="Gaines M.C."/>
            <person name="Daum B."/>
            <person name="Bale N.J."/>
            <person name="Koenen M."/>
            <person name="Sinninghe Damst J.S."/>
            <person name="Yakimov M."/>
            <person name="Golyshin P.N."/>
        </authorList>
    </citation>
    <scope>NUCLEOTIDE SEQUENCE [LARGE SCALE GENOMIC DNA]</scope>
    <source>
        <strain evidence="2 3">M1</strain>
    </source>
</reference>
<organism evidence="2 3">
    <name type="scientific">Oxyplasma meridianum</name>
    <dbReference type="NCBI Taxonomy" id="3073602"/>
    <lineage>
        <taxon>Archaea</taxon>
        <taxon>Methanobacteriati</taxon>
        <taxon>Thermoplasmatota</taxon>
        <taxon>Thermoplasmata</taxon>
        <taxon>Thermoplasmatales</taxon>
        <taxon>Thermoplasmataceae</taxon>
        <taxon>Oxyplasma</taxon>
    </lineage>
</organism>
<accession>A0AAX4NGJ0</accession>
<name>A0AAX4NGJ0_9ARCH</name>
<dbReference type="PANTHER" id="PTHR43591">
    <property type="entry name" value="METHYLTRANSFERASE"/>
    <property type="match status" value="1"/>
</dbReference>
<dbReference type="AlphaFoldDB" id="A0AAX4NGJ0"/>
<dbReference type="GO" id="GO:0008757">
    <property type="term" value="F:S-adenosylmethionine-dependent methyltransferase activity"/>
    <property type="evidence" value="ECO:0007669"/>
    <property type="project" value="InterPro"/>
</dbReference>
<keyword evidence="2" id="KW-0489">Methyltransferase</keyword>
<dbReference type="GeneID" id="95967156"/>
<evidence type="ECO:0000259" key="1">
    <source>
        <dbReference type="Pfam" id="PF08241"/>
    </source>
</evidence>
<evidence type="ECO:0000313" key="2">
    <source>
        <dbReference type="EMBL" id="WYX99886.1"/>
    </source>
</evidence>
<dbReference type="SUPFAM" id="SSF53335">
    <property type="entry name" value="S-adenosyl-L-methionine-dependent methyltransferases"/>
    <property type="match status" value="1"/>
</dbReference>
<dbReference type="Gene3D" id="3.40.50.150">
    <property type="entry name" value="Vaccinia Virus protein VP39"/>
    <property type="match status" value="1"/>
</dbReference>
<dbReference type="GO" id="GO:0032259">
    <property type="term" value="P:methylation"/>
    <property type="evidence" value="ECO:0007669"/>
    <property type="project" value="UniProtKB-KW"/>
</dbReference>
<sequence>MDKRVDFGVYHHSSRTESEELRKTIVSLFDKAAEKLRIENDAEKFTKCLDAGCGSGFVSYILHESFKNTHIWAIDNFKDSSLENNSVEKTVNNFERLGITDFITVVKADLKKIPYTDGYFDLAASSLVYHNFGHDLFLGIKEIYRVLKDDGIFLYGDIFIEKNINQIKALFNVENTLKPEYMKEYSLLMLSKK</sequence>
<keyword evidence="2" id="KW-0808">Transferase</keyword>
<dbReference type="Proteomes" id="UP001451606">
    <property type="component" value="Chromosome"/>
</dbReference>
<dbReference type="RefSeq" id="WP_393971845.1">
    <property type="nucleotide sequence ID" value="NZ_CP133772.1"/>
</dbReference>
<dbReference type="KEGG" id="omr:OXIME_000431"/>
<proteinExistence type="predicted"/>
<evidence type="ECO:0000313" key="3">
    <source>
        <dbReference type="Proteomes" id="UP001451606"/>
    </source>
</evidence>
<dbReference type="Pfam" id="PF08241">
    <property type="entry name" value="Methyltransf_11"/>
    <property type="match status" value="1"/>
</dbReference>